<keyword evidence="1" id="KW-1133">Transmembrane helix</keyword>
<feature type="transmembrane region" description="Helical" evidence="1">
    <location>
        <begin position="17"/>
        <end position="36"/>
    </location>
</feature>
<comment type="caution">
    <text evidence="2">The sequence shown here is derived from an EMBL/GenBank/DDBJ whole genome shotgun (WGS) entry which is preliminary data.</text>
</comment>
<proteinExistence type="predicted"/>
<evidence type="ECO:0000313" key="3">
    <source>
        <dbReference type="Proteomes" id="UP000521872"/>
    </source>
</evidence>
<organism evidence="2 3">
    <name type="scientific">Agrocybe pediades</name>
    <dbReference type="NCBI Taxonomy" id="84607"/>
    <lineage>
        <taxon>Eukaryota</taxon>
        <taxon>Fungi</taxon>
        <taxon>Dikarya</taxon>
        <taxon>Basidiomycota</taxon>
        <taxon>Agaricomycotina</taxon>
        <taxon>Agaricomycetes</taxon>
        <taxon>Agaricomycetidae</taxon>
        <taxon>Agaricales</taxon>
        <taxon>Agaricineae</taxon>
        <taxon>Strophariaceae</taxon>
        <taxon>Agrocybe</taxon>
    </lineage>
</organism>
<evidence type="ECO:0000256" key="1">
    <source>
        <dbReference type="SAM" id="Phobius"/>
    </source>
</evidence>
<protein>
    <submittedName>
        <fullName evidence="2">Uncharacterized protein</fullName>
    </submittedName>
</protein>
<keyword evidence="1" id="KW-0812">Transmembrane</keyword>
<accession>A0A8H4R1G3</accession>
<sequence length="145" mass="16599">MASIMTVASLLSKAEDFFVTGFISLAIVLATIRAYFAKITADLEWPSFTVVFFFCLVVTLGLYAYRWRRIQRRRSRSRRDEERGMAEGRLNASFHILPIVLDAPRRRSVEESFKLAATHATCTLVPTSQEEEERMTALLRESGFL</sequence>
<keyword evidence="3" id="KW-1185">Reference proteome</keyword>
<feature type="transmembrane region" description="Helical" evidence="1">
    <location>
        <begin position="48"/>
        <end position="65"/>
    </location>
</feature>
<name>A0A8H4R1G3_9AGAR</name>
<reference evidence="2 3" key="1">
    <citation type="submission" date="2019-12" db="EMBL/GenBank/DDBJ databases">
        <authorList>
            <person name="Floudas D."/>
            <person name="Bentzer J."/>
            <person name="Ahren D."/>
            <person name="Johansson T."/>
            <person name="Persson P."/>
            <person name="Tunlid A."/>
        </authorList>
    </citation>
    <scope>NUCLEOTIDE SEQUENCE [LARGE SCALE GENOMIC DNA]</scope>
    <source>
        <strain evidence="2 3">CBS 102.39</strain>
    </source>
</reference>
<dbReference type="Proteomes" id="UP000521872">
    <property type="component" value="Unassembled WGS sequence"/>
</dbReference>
<dbReference type="EMBL" id="JAACJL010000006">
    <property type="protein sequence ID" value="KAF4621620.1"/>
    <property type="molecule type" value="Genomic_DNA"/>
</dbReference>
<dbReference type="AlphaFoldDB" id="A0A8H4R1G3"/>
<evidence type="ECO:0000313" key="2">
    <source>
        <dbReference type="EMBL" id="KAF4621620.1"/>
    </source>
</evidence>
<gene>
    <name evidence="2" type="ORF">D9613_012580</name>
</gene>
<keyword evidence="1" id="KW-0472">Membrane</keyword>